<dbReference type="EMBL" id="FNRK01000020">
    <property type="protein sequence ID" value="SEA67258.1"/>
    <property type="molecule type" value="Genomic_DNA"/>
</dbReference>
<keyword evidence="4" id="KW-1185">Reference proteome</keyword>
<feature type="domain" description="Methyltransferase type 12" evidence="2">
    <location>
        <begin position="78"/>
        <end position="176"/>
    </location>
</feature>
<dbReference type="GO" id="GO:0008168">
    <property type="term" value="F:methyltransferase activity"/>
    <property type="evidence" value="ECO:0007669"/>
    <property type="project" value="UniProtKB-KW"/>
</dbReference>
<reference evidence="3 4" key="1">
    <citation type="submission" date="2016-10" db="EMBL/GenBank/DDBJ databases">
        <authorList>
            <person name="de Groot N.N."/>
        </authorList>
    </citation>
    <scope>NUCLEOTIDE SEQUENCE [LARGE SCALE GENOMIC DNA]</scope>
    <source>
        <strain evidence="3 4">SR12</strain>
    </source>
</reference>
<dbReference type="RefSeq" id="WP_090308653.1">
    <property type="nucleotide sequence ID" value="NZ_FNRK01000020.1"/>
</dbReference>
<dbReference type="InterPro" id="IPR013217">
    <property type="entry name" value="Methyltransf_12"/>
</dbReference>
<evidence type="ECO:0000313" key="4">
    <source>
        <dbReference type="Proteomes" id="UP000199394"/>
    </source>
</evidence>
<proteinExistence type="predicted"/>
<dbReference type="InterPro" id="IPR029063">
    <property type="entry name" value="SAM-dependent_MTases_sf"/>
</dbReference>
<keyword evidence="3" id="KW-0489">Methyltransferase</keyword>
<protein>
    <submittedName>
        <fullName evidence="3">Methyltransferase domain-containing protein</fullName>
    </submittedName>
</protein>
<accession>A0A1H4D3V0</accession>
<evidence type="ECO:0000313" key="3">
    <source>
        <dbReference type="EMBL" id="SEA67258.1"/>
    </source>
</evidence>
<name>A0A1H4D3V0_9FIRM</name>
<sequence length="304" mass="35286">MVELIGKVKVDYCFYSGNDDYSDGDIENEILEIVKNNTEEELETVIAKDNRWPVLYHLSLVRQNILEWYPFGKDAEILEIGAGCGAITGVLSRNASEVTCNELSKRRSLINAYRNRDYENIKILVGNFNDVCFEKQYDYITLIGVFEYARYYTAGDSPYTDFLKRIKKLLKPQGKILMAIENKFGLKYWAGVREDHTGVFFDGIEGYHATDSQVRTFSKIELEEIIVQAGFSHCEFFYPHPDYKFPRMIFSEDYLPKEEDLTCSLDQYDNSRMYLFNETAAYKNILSSKVYPFFANSFLIEIGV</sequence>
<dbReference type="CDD" id="cd02440">
    <property type="entry name" value="AdoMet_MTases"/>
    <property type="match status" value="1"/>
</dbReference>
<dbReference type="Proteomes" id="UP000199394">
    <property type="component" value="Unassembled WGS sequence"/>
</dbReference>
<dbReference type="SUPFAM" id="SSF53335">
    <property type="entry name" value="S-adenosyl-L-methionine-dependent methyltransferases"/>
    <property type="match status" value="1"/>
</dbReference>
<dbReference type="Pfam" id="PF08242">
    <property type="entry name" value="Methyltransf_12"/>
    <property type="match status" value="1"/>
</dbReference>
<dbReference type="Gene3D" id="3.40.50.150">
    <property type="entry name" value="Vaccinia Virus protein VP39"/>
    <property type="match status" value="1"/>
</dbReference>
<dbReference type="OrthoDB" id="525353at2"/>
<evidence type="ECO:0000256" key="1">
    <source>
        <dbReference type="ARBA" id="ARBA00022679"/>
    </source>
</evidence>
<dbReference type="GO" id="GO:0032259">
    <property type="term" value="P:methylation"/>
    <property type="evidence" value="ECO:0007669"/>
    <property type="project" value="UniProtKB-KW"/>
</dbReference>
<dbReference type="AlphaFoldDB" id="A0A1H4D3V0"/>
<gene>
    <name evidence="3" type="ORF">SAMN04515656_12024</name>
</gene>
<dbReference type="PANTHER" id="PTHR43861">
    <property type="entry name" value="TRANS-ACONITATE 2-METHYLTRANSFERASE-RELATED"/>
    <property type="match status" value="1"/>
</dbReference>
<dbReference type="STRING" id="81409.SAMN04515656_12024"/>
<dbReference type="PANTHER" id="PTHR43861:SF3">
    <property type="entry name" value="PUTATIVE (AFU_ORTHOLOGUE AFUA_2G14390)-RELATED"/>
    <property type="match status" value="1"/>
</dbReference>
<evidence type="ECO:0000259" key="2">
    <source>
        <dbReference type="Pfam" id="PF08242"/>
    </source>
</evidence>
<keyword evidence="1 3" id="KW-0808">Transferase</keyword>
<organism evidence="3 4">
    <name type="scientific">Eubacterium aggregans</name>
    <dbReference type="NCBI Taxonomy" id="81409"/>
    <lineage>
        <taxon>Bacteria</taxon>
        <taxon>Bacillati</taxon>
        <taxon>Bacillota</taxon>
        <taxon>Clostridia</taxon>
        <taxon>Eubacteriales</taxon>
        <taxon>Eubacteriaceae</taxon>
        <taxon>Eubacterium</taxon>
    </lineage>
</organism>